<dbReference type="eggNOG" id="COG4991">
    <property type="taxonomic scope" value="Bacteria"/>
</dbReference>
<dbReference type="AlphaFoldDB" id="A7NFG6"/>
<dbReference type="Pfam" id="PF25275">
    <property type="entry name" value="Golvesin_C"/>
    <property type="match status" value="1"/>
</dbReference>
<sequence length="446" mass="48743">MLSTQRLLMVAALVAIFASFPLVDQAHAEETSPSPSSDSPFATSPIAPTYRVFATRQGRVGRRTANGHIIQPRDRFVALPSWSALSSRGGSEYQVRVTYRNRSVVLPVWDVGPWNTRDDYWSPNRQYGDLPVGLPMAQAARQQGYNNGRDEFGRRIRQPNGIDIADGAFWDDLGMVDSDWVEVTFLWLGADPFVASDDASSTTDRAAVEPEAIVVDDGTSEYAATHGRNWQHADCGFGGGHAWSYDTPQATVRSQHRAVWSPDLPGEGFYEVMAFIPTCGPTPTSRAQYSVVHSGAVSDVVIDQGAASGGWVSLGVFHMGPGSSVTLTNQTGADGRAVHFDALKWVPRNDQAPPDASVIEATLLPEGGILVRWDGQDDVSGIASFDVQVRRAPDGEWIDWRSRATDREALFVPSEPGAYAFRARARDWTGKEQPWPDLDDVQIVVP</sequence>
<proteinExistence type="predicted"/>
<dbReference type="STRING" id="383372.Rcas_0050"/>
<dbReference type="Proteomes" id="UP000000263">
    <property type="component" value="Chromosome"/>
</dbReference>
<dbReference type="InterPro" id="IPR033803">
    <property type="entry name" value="CBD-like_Golvesin-Xly"/>
</dbReference>
<accession>A7NFG6</accession>
<feature type="chain" id="PRO_5002713765" description="Golvesin/Xly CBD-like domain-containing protein" evidence="1">
    <location>
        <begin position="29"/>
        <end position="446"/>
    </location>
</feature>
<feature type="domain" description="Golvesin/Xly CBD-like" evidence="2">
    <location>
        <begin position="214"/>
        <end position="344"/>
    </location>
</feature>
<reference evidence="3 4" key="1">
    <citation type="submission" date="2007-08" db="EMBL/GenBank/DDBJ databases">
        <title>Complete sequence of Roseiflexus castenholzii DSM 13941.</title>
        <authorList>
            <consortium name="US DOE Joint Genome Institute"/>
            <person name="Copeland A."/>
            <person name="Lucas S."/>
            <person name="Lapidus A."/>
            <person name="Barry K."/>
            <person name="Glavina del Rio T."/>
            <person name="Dalin E."/>
            <person name="Tice H."/>
            <person name="Pitluck S."/>
            <person name="Thompson L.S."/>
            <person name="Brettin T."/>
            <person name="Bruce D."/>
            <person name="Detter J.C."/>
            <person name="Han C."/>
            <person name="Tapia R."/>
            <person name="Schmutz J."/>
            <person name="Larimer F."/>
            <person name="Land M."/>
            <person name="Hauser L."/>
            <person name="Kyrpides N."/>
            <person name="Mikhailova N."/>
            <person name="Bryant D.A."/>
            <person name="Hanada S."/>
            <person name="Tsukatani Y."/>
            <person name="Richardson P."/>
        </authorList>
    </citation>
    <scope>NUCLEOTIDE SEQUENCE [LARGE SCALE GENOMIC DNA]</scope>
    <source>
        <strain evidence="4">DSM 13941 / HLO8</strain>
    </source>
</reference>
<organism evidence="3 4">
    <name type="scientific">Roseiflexus castenholzii (strain DSM 13941 / HLO8)</name>
    <dbReference type="NCBI Taxonomy" id="383372"/>
    <lineage>
        <taxon>Bacteria</taxon>
        <taxon>Bacillati</taxon>
        <taxon>Chloroflexota</taxon>
        <taxon>Chloroflexia</taxon>
        <taxon>Chloroflexales</taxon>
        <taxon>Roseiflexineae</taxon>
        <taxon>Roseiflexaceae</taxon>
        <taxon>Roseiflexus</taxon>
    </lineage>
</organism>
<dbReference type="RefSeq" id="WP_011997593.1">
    <property type="nucleotide sequence ID" value="NC_009767.1"/>
</dbReference>
<name>A7NFG6_ROSCS</name>
<protein>
    <recommendedName>
        <fullName evidence="2">Golvesin/Xly CBD-like domain-containing protein</fullName>
    </recommendedName>
</protein>
<dbReference type="OrthoDB" id="3734014at2"/>
<evidence type="ECO:0000313" key="4">
    <source>
        <dbReference type="Proteomes" id="UP000000263"/>
    </source>
</evidence>
<evidence type="ECO:0000259" key="2">
    <source>
        <dbReference type="Pfam" id="PF25275"/>
    </source>
</evidence>
<gene>
    <name evidence="3" type="ordered locus">Rcas_0050</name>
</gene>
<feature type="signal peptide" evidence="1">
    <location>
        <begin position="1"/>
        <end position="28"/>
    </location>
</feature>
<dbReference type="KEGG" id="rca:Rcas_0050"/>
<dbReference type="EMBL" id="CP000804">
    <property type="protein sequence ID" value="ABU56188.1"/>
    <property type="molecule type" value="Genomic_DNA"/>
</dbReference>
<evidence type="ECO:0000313" key="3">
    <source>
        <dbReference type="EMBL" id="ABU56188.1"/>
    </source>
</evidence>
<keyword evidence="4" id="KW-1185">Reference proteome</keyword>
<dbReference type="HOGENOM" id="CLU_040530_0_0_0"/>
<keyword evidence="1" id="KW-0732">Signal</keyword>
<evidence type="ECO:0000256" key="1">
    <source>
        <dbReference type="SAM" id="SignalP"/>
    </source>
</evidence>